<dbReference type="Pfam" id="PF13738">
    <property type="entry name" value="Pyr_redox_3"/>
    <property type="match status" value="1"/>
</dbReference>
<dbReference type="InterPro" id="IPR032710">
    <property type="entry name" value="NTF2-like_dom_sf"/>
</dbReference>
<name>A0A812PIP9_9DINO</name>
<dbReference type="SUPFAM" id="SSF54427">
    <property type="entry name" value="NTF2-like"/>
    <property type="match status" value="1"/>
</dbReference>
<keyword evidence="4" id="KW-1185">Reference proteome</keyword>
<dbReference type="EMBL" id="CAJNDS010002157">
    <property type="protein sequence ID" value="CAE7355280.1"/>
    <property type="molecule type" value="Genomic_DNA"/>
</dbReference>
<dbReference type="Proteomes" id="UP000604046">
    <property type="component" value="Unassembled WGS sequence"/>
</dbReference>
<dbReference type="Gene3D" id="3.50.50.60">
    <property type="entry name" value="FAD/NAD(P)-binding domain"/>
    <property type="match status" value="1"/>
</dbReference>
<proteinExistence type="predicted"/>
<dbReference type="SUPFAM" id="SSF51905">
    <property type="entry name" value="FAD/NAD(P)-binding domain"/>
    <property type="match status" value="2"/>
</dbReference>
<organism evidence="3 4">
    <name type="scientific">Symbiodinium natans</name>
    <dbReference type="NCBI Taxonomy" id="878477"/>
    <lineage>
        <taxon>Eukaryota</taxon>
        <taxon>Sar</taxon>
        <taxon>Alveolata</taxon>
        <taxon>Dinophyceae</taxon>
        <taxon>Suessiales</taxon>
        <taxon>Symbiodiniaceae</taxon>
        <taxon>Symbiodinium</taxon>
    </lineage>
</organism>
<comment type="caution">
    <text evidence="3">The sequence shown here is derived from an EMBL/GenBank/DDBJ whole genome shotgun (WGS) entry which is preliminary data.</text>
</comment>
<dbReference type="Gene3D" id="3.10.450.50">
    <property type="match status" value="1"/>
</dbReference>
<dbReference type="PANTHER" id="PTHR43539:SF68">
    <property type="entry name" value="FLAVIN-BINDING MONOOXYGENASE-LIKE PROTEIN (AFU_ORTHOLOGUE AFUA_4G09220)"/>
    <property type="match status" value="1"/>
</dbReference>
<evidence type="ECO:0000256" key="2">
    <source>
        <dbReference type="SAM" id="MobiDB-lite"/>
    </source>
</evidence>
<dbReference type="GO" id="GO:0050660">
    <property type="term" value="F:flavin adenine dinucleotide binding"/>
    <property type="evidence" value="ECO:0007669"/>
    <property type="project" value="TreeGrafter"/>
</dbReference>
<dbReference type="GO" id="GO:0004497">
    <property type="term" value="F:monooxygenase activity"/>
    <property type="evidence" value="ECO:0007669"/>
    <property type="project" value="TreeGrafter"/>
</dbReference>
<dbReference type="InterPro" id="IPR050982">
    <property type="entry name" value="Auxin_biosynth/cation_transpt"/>
</dbReference>
<sequence length="586" mass="64710">MDESWETAQLWLASFAQAMDRRDCDGLARLFVENCSWRDLLSFTWDIQTLEGRMPIISMVSSVLDQVKPHGWVLEAATEADGVVSARFVFRTAYTSCVGHARLRKGLCCTLLSAARALHGHEEQRGLTRKLGGHGPLKRVEASDPPAQPSEPYVVIVGGSQCGITLGARLKQLGVPSIVLERNERPGDAWRKRYDALRLHFQVTYCEFPYLPFPDNWPKYLSKDQMADWIDMYAKVMDVDVWTSSCCVNATWDEMKCRWTVLVDKHGQRVELQPRHLVIATGLNGTAYVPELRNQDTFRGVAMHSSQYVSGAPYRGKRAVVVGSGTSAHDICQDLWEHGAEVTMIQRSPTPITKVSTHQQVCLQRLYSEEARASGISTEAADLEFMSLPYRLLLEKQSRAARELRELDADLLRRLEEAGFLLDSETTNTSNYLASGSGTYLEVGASELIAEGLIKVKTGTASALGEGAVITDDGTQLGADLVVFATGYQPLSQLIAELLGKSVAARLGRIWGLGTGGPGDAGPWEGELRNMWKATSVEGLWLHGGNLLQNRIYSHFLALQLKAHHAGLPMSIYRPRSPTGFEFAGA</sequence>
<dbReference type="PRINTS" id="PR00411">
    <property type="entry name" value="PNDRDTASEI"/>
</dbReference>
<accession>A0A812PIP9</accession>
<dbReference type="PANTHER" id="PTHR43539">
    <property type="entry name" value="FLAVIN-BINDING MONOOXYGENASE-LIKE PROTEIN (AFU_ORTHOLOGUE AFUA_4G09220)"/>
    <property type="match status" value="1"/>
</dbReference>
<gene>
    <name evidence="3" type="primary">YUC10</name>
    <name evidence="3" type="ORF">SNAT2548_LOCUS18872</name>
</gene>
<protein>
    <submittedName>
        <fullName evidence="3">YUC10 protein</fullName>
    </submittedName>
</protein>
<evidence type="ECO:0000313" key="3">
    <source>
        <dbReference type="EMBL" id="CAE7355280.1"/>
    </source>
</evidence>
<keyword evidence="1" id="KW-0560">Oxidoreductase</keyword>
<feature type="region of interest" description="Disordered" evidence="2">
    <location>
        <begin position="125"/>
        <end position="147"/>
    </location>
</feature>
<dbReference type="AlphaFoldDB" id="A0A812PIP9"/>
<dbReference type="InterPro" id="IPR036188">
    <property type="entry name" value="FAD/NAD-bd_sf"/>
</dbReference>
<evidence type="ECO:0000256" key="1">
    <source>
        <dbReference type="ARBA" id="ARBA00023002"/>
    </source>
</evidence>
<evidence type="ECO:0000313" key="4">
    <source>
        <dbReference type="Proteomes" id="UP000604046"/>
    </source>
</evidence>
<dbReference type="OrthoDB" id="66881at2759"/>
<reference evidence="3" key="1">
    <citation type="submission" date="2021-02" db="EMBL/GenBank/DDBJ databases">
        <authorList>
            <person name="Dougan E. K."/>
            <person name="Rhodes N."/>
            <person name="Thang M."/>
            <person name="Chan C."/>
        </authorList>
    </citation>
    <scope>NUCLEOTIDE SEQUENCE</scope>
</reference>